<reference evidence="1 2" key="1">
    <citation type="submission" date="2020-04" db="EMBL/GenBank/DDBJ databases">
        <title>Perkinsus olseni comparative genomics.</title>
        <authorList>
            <person name="Bogema D.R."/>
        </authorList>
    </citation>
    <scope>NUCLEOTIDE SEQUENCE [LARGE SCALE GENOMIC DNA]</scope>
    <source>
        <strain evidence="1">ATCC PRA-205</strain>
    </source>
</reference>
<proteinExistence type="predicted"/>
<evidence type="ECO:0000313" key="2">
    <source>
        <dbReference type="Proteomes" id="UP000574390"/>
    </source>
</evidence>
<evidence type="ECO:0000313" key="1">
    <source>
        <dbReference type="EMBL" id="KAF4744465.1"/>
    </source>
</evidence>
<dbReference type="EMBL" id="JABANM010007316">
    <property type="protein sequence ID" value="KAF4744465.1"/>
    <property type="molecule type" value="Genomic_DNA"/>
</dbReference>
<sequence>MGILLENALEIYVVEYLNIVETWGRATLENCEAEDEDDSFGSAVYDEVSSEM</sequence>
<dbReference type="Proteomes" id="UP000574390">
    <property type="component" value="Unassembled WGS sequence"/>
</dbReference>
<protein>
    <submittedName>
        <fullName evidence="1">Uncharacterized protein</fullName>
    </submittedName>
</protein>
<gene>
    <name evidence="1" type="ORF">FOZ62_014385</name>
</gene>
<name>A0A7J6TH82_PEROL</name>
<feature type="non-terminal residue" evidence="1">
    <location>
        <position position="1"/>
    </location>
</feature>
<organism evidence="1 2">
    <name type="scientific">Perkinsus olseni</name>
    <name type="common">Perkinsus atlanticus</name>
    <dbReference type="NCBI Taxonomy" id="32597"/>
    <lineage>
        <taxon>Eukaryota</taxon>
        <taxon>Sar</taxon>
        <taxon>Alveolata</taxon>
        <taxon>Perkinsozoa</taxon>
        <taxon>Perkinsea</taxon>
        <taxon>Perkinsida</taxon>
        <taxon>Perkinsidae</taxon>
        <taxon>Perkinsus</taxon>
    </lineage>
</organism>
<comment type="caution">
    <text evidence="1">The sequence shown here is derived from an EMBL/GenBank/DDBJ whole genome shotgun (WGS) entry which is preliminary data.</text>
</comment>
<dbReference type="AlphaFoldDB" id="A0A7J6TH82"/>
<accession>A0A7J6TH82</accession>